<dbReference type="InterPro" id="IPR051474">
    <property type="entry name" value="Anti-sigma-K/W_factor"/>
</dbReference>
<keyword evidence="6" id="KW-0805">Transcription regulation</keyword>
<evidence type="ECO:0000256" key="2">
    <source>
        <dbReference type="ARBA" id="ARBA00004236"/>
    </source>
</evidence>
<evidence type="ECO:0000259" key="13">
    <source>
        <dbReference type="Pfam" id="PF10099"/>
    </source>
</evidence>
<keyword evidence="5 12" id="KW-1133">Transmembrane helix</keyword>
<accession>A0ABV2QNM3</accession>
<evidence type="ECO:0000256" key="10">
    <source>
        <dbReference type="ARBA" id="ARBA00030803"/>
    </source>
</evidence>
<evidence type="ECO:0000256" key="1">
    <source>
        <dbReference type="ARBA" id="ARBA00004167"/>
    </source>
</evidence>
<sequence length="290" mass="29631">MTDQRNDPTSLTGAYALNALSAEERAAVEARLTESESLRHEVTELADTAVLLGRAVAPVTPPPALKANIMDMIASTPQLPPLQDDTTGETDATASVTEIAPPRPASPSTAAATPPSASTSAVGTAPTPAERRAQARWFTKPAVALASVAAVLGLIIGGGVLVNTMGESQQNNQAADQLAAINAASDSQRAVSEIEGGGTATLVWSGELASAAMIVDGLPELPDDKVYELWFIGEETGARPAGTFTVSDDGRTLRVLDGEMHAGDAVGVTVEPRGGSETPTTEPIVAITSA</sequence>
<evidence type="ECO:0000256" key="4">
    <source>
        <dbReference type="ARBA" id="ARBA00022692"/>
    </source>
</evidence>
<evidence type="ECO:0000313" key="14">
    <source>
        <dbReference type="EMBL" id="MET4582638.1"/>
    </source>
</evidence>
<evidence type="ECO:0000256" key="6">
    <source>
        <dbReference type="ARBA" id="ARBA00023015"/>
    </source>
</evidence>
<dbReference type="RefSeq" id="WP_354024816.1">
    <property type="nucleotide sequence ID" value="NZ_JBEPSJ010000002.1"/>
</dbReference>
<feature type="compositionally biased region" description="Low complexity" evidence="11">
    <location>
        <begin position="106"/>
        <end position="128"/>
    </location>
</feature>
<dbReference type="InterPro" id="IPR018764">
    <property type="entry name" value="RskA_C"/>
</dbReference>
<keyword evidence="7 12" id="KW-0472">Membrane</keyword>
<feature type="domain" description="Anti-sigma K factor RskA C-terminal" evidence="13">
    <location>
        <begin position="144"/>
        <end position="284"/>
    </location>
</feature>
<evidence type="ECO:0000256" key="11">
    <source>
        <dbReference type="SAM" id="MobiDB-lite"/>
    </source>
</evidence>
<keyword evidence="3" id="KW-1003">Cell membrane</keyword>
<dbReference type="Pfam" id="PF10099">
    <property type="entry name" value="RskA_C"/>
    <property type="match status" value="1"/>
</dbReference>
<evidence type="ECO:0000256" key="3">
    <source>
        <dbReference type="ARBA" id="ARBA00022475"/>
    </source>
</evidence>
<evidence type="ECO:0000256" key="7">
    <source>
        <dbReference type="ARBA" id="ARBA00023136"/>
    </source>
</evidence>
<comment type="caution">
    <text evidence="14">The sequence shown here is derived from an EMBL/GenBank/DDBJ whole genome shotgun (WGS) entry which is preliminary data.</text>
</comment>
<feature type="region of interest" description="Disordered" evidence="11">
    <location>
        <begin position="76"/>
        <end position="128"/>
    </location>
</feature>
<name>A0ABV2QNM3_9MICO</name>
<gene>
    <name evidence="14" type="ORF">ABIE21_002148</name>
</gene>
<feature type="transmembrane region" description="Helical" evidence="12">
    <location>
        <begin position="142"/>
        <end position="162"/>
    </location>
</feature>
<dbReference type="Proteomes" id="UP001549257">
    <property type="component" value="Unassembled WGS sequence"/>
</dbReference>
<keyword evidence="8" id="KW-0804">Transcription</keyword>
<evidence type="ECO:0000256" key="5">
    <source>
        <dbReference type="ARBA" id="ARBA00022989"/>
    </source>
</evidence>
<organism evidence="14 15">
    <name type="scientific">Conyzicola nivalis</name>
    <dbReference type="NCBI Taxonomy" id="1477021"/>
    <lineage>
        <taxon>Bacteria</taxon>
        <taxon>Bacillati</taxon>
        <taxon>Actinomycetota</taxon>
        <taxon>Actinomycetes</taxon>
        <taxon>Micrococcales</taxon>
        <taxon>Microbacteriaceae</taxon>
        <taxon>Conyzicola</taxon>
    </lineage>
</organism>
<comment type="subcellular location">
    <subcellularLocation>
        <location evidence="2">Cell membrane</location>
    </subcellularLocation>
    <subcellularLocation>
        <location evidence="1">Membrane</location>
        <topology evidence="1">Single-pass membrane protein</topology>
    </subcellularLocation>
</comment>
<dbReference type="PANTHER" id="PTHR37461">
    <property type="entry name" value="ANTI-SIGMA-K FACTOR RSKA"/>
    <property type="match status" value="1"/>
</dbReference>
<evidence type="ECO:0000256" key="9">
    <source>
        <dbReference type="ARBA" id="ARBA00029829"/>
    </source>
</evidence>
<protein>
    <recommendedName>
        <fullName evidence="10">Regulator of SigK</fullName>
    </recommendedName>
    <alternativeName>
        <fullName evidence="9">Sigma-K anti-sigma factor RskA</fullName>
    </alternativeName>
</protein>
<evidence type="ECO:0000313" key="15">
    <source>
        <dbReference type="Proteomes" id="UP001549257"/>
    </source>
</evidence>
<dbReference type="PANTHER" id="PTHR37461:SF1">
    <property type="entry name" value="ANTI-SIGMA-K FACTOR RSKA"/>
    <property type="match status" value="1"/>
</dbReference>
<proteinExistence type="predicted"/>
<dbReference type="EMBL" id="JBEPSJ010000002">
    <property type="protein sequence ID" value="MET4582638.1"/>
    <property type="molecule type" value="Genomic_DNA"/>
</dbReference>
<dbReference type="Gene3D" id="1.10.10.1320">
    <property type="entry name" value="Anti-sigma factor, zinc-finger domain"/>
    <property type="match status" value="1"/>
</dbReference>
<dbReference type="InterPro" id="IPR041916">
    <property type="entry name" value="Anti_sigma_zinc_sf"/>
</dbReference>
<evidence type="ECO:0000256" key="8">
    <source>
        <dbReference type="ARBA" id="ARBA00023163"/>
    </source>
</evidence>
<reference evidence="14 15" key="1">
    <citation type="submission" date="2024-06" db="EMBL/GenBank/DDBJ databases">
        <title>Sorghum-associated microbial communities from plants grown in Nebraska, USA.</title>
        <authorList>
            <person name="Schachtman D."/>
        </authorList>
    </citation>
    <scope>NUCLEOTIDE SEQUENCE [LARGE SCALE GENOMIC DNA]</scope>
    <source>
        <strain evidence="14 15">2857</strain>
    </source>
</reference>
<keyword evidence="15" id="KW-1185">Reference proteome</keyword>
<keyword evidence="4 12" id="KW-0812">Transmembrane</keyword>
<evidence type="ECO:0000256" key="12">
    <source>
        <dbReference type="SAM" id="Phobius"/>
    </source>
</evidence>